<dbReference type="Pfam" id="PF13181">
    <property type="entry name" value="TPR_8"/>
    <property type="match status" value="3"/>
</dbReference>
<feature type="compositionally biased region" description="Low complexity" evidence="4">
    <location>
        <begin position="81"/>
        <end position="93"/>
    </location>
</feature>
<keyword evidence="2 3" id="KW-0802">TPR repeat</keyword>
<dbReference type="Gene3D" id="1.25.40.10">
    <property type="entry name" value="Tetratricopeptide repeat domain"/>
    <property type="match status" value="3"/>
</dbReference>
<reference evidence="7" key="1">
    <citation type="journal article" date="2019" name="Int. J. Syst. Evol. Microbiol.">
        <title>The Global Catalogue of Microorganisms (GCM) 10K type strain sequencing project: providing services to taxonomists for standard genome sequencing and annotation.</title>
        <authorList>
            <consortium name="The Broad Institute Genomics Platform"/>
            <consortium name="The Broad Institute Genome Sequencing Center for Infectious Disease"/>
            <person name="Wu L."/>
            <person name="Ma J."/>
        </authorList>
    </citation>
    <scope>NUCLEOTIDE SEQUENCE [LARGE SCALE GENOMIC DNA]</scope>
    <source>
        <strain evidence="7">KCTC 42903</strain>
    </source>
</reference>
<feature type="chain" id="PRO_5046952049" evidence="5">
    <location>
        <begin position="21"/>
        <end position="515"/>
    </location>
</feature>
<protein>
    <submittedName>
        <fullName evidence="6">Tetratricopeptide repeat protein</fullName>
    </submittedName>
</protein>
<evidence type="ECO:0000313" key="7">
    <source>
        <dbReference type="Proteomes" id="UP001597441"/>
    </source>
</evidence>
<sequence>MKRTTLLIITLFLTANFLFAQNKFTNGFNTGYKKGYCQDQGVGCIDPIPPIAPIPKVGESSDSYTDGYNRGFQMGLSARKSNNSSNSSTTTNRTRYKTAKPKFVDFASGGYSNTDITNLKIKAITTISKRATENISNGNYDSAIGDANSLLKIQPNFALAYQIKSVAYYHKDRIIDAYNMSVKCDRIMGKKSEWREDMFNELTEYYKNMMSSNQYSNVIYTSESIWTPNNLTNYFHGLGYYFKGDYKKAKKYLKKVKDFEPAEQYLESIKNKNYYKNPYSGQKQETKPLNKSGNSKPNVDLQAIYKLLQNGKYKEGIALIDKSIGNEGNELLYGLRGTANYLSRNYSEAISDITKSAKTNKEILPDFLFYRAMAKSEVGDFYGAISDYDLLITKGDPKGQNYDLATVYNNKAYSYVGLKQFEKAIPFVTKALELDKGKWYIWDTRAEIYYNTGEYGKAINDATKAIKIQENANTLYIKGLSHIKLNEKELGCKDLSRAGELGKSEAYTEIKRYCN</sequence>
<dbReference type="PANTHER" id="PTHR44858:SF1">
    <property type="entry name" value="UDP-N-ACETYLGLUCOSAMINE--PEPTIDE N-ACETYLGLUCOSAMINYLTRANSFERASE SPINDLY-RELATED"/>
    <property type="match status" value="1"/>
</dbReference>
<feature type="region of interest" description="Disordered" evidence="4">
    <location>
        <begin position="75"/>
        <end position="94"/>
    </location>
</feature>
<keyword evidence="1" id="KW-0677">Repeat</keyword>
<accession>A0ABW5JQP1</accession>
<feature type="compositionally biased region" description="Polar residues" evidence="4">
    <location>
        <begin position="279"/>
        <end position="295"/>
    </location>
</feature>
<dbReference type="InterPro" id="IPR050498">
    <property type="entry name" value="Ycf3"/>
</dbReference>
<feature type="region of interest" description="Disordered" evidence="4">
    <location>
        <begin position="276"/>
        <end position="295"/>
    </location>
</feature>
<dbReference type="EMBL" id="JBHULK010000002">
    <property type="protein sequence ID" value="MFD2534833.1"/>
    <property type="molecule type" value="Genomic_DNA"/>
</dbReference>
<evidence type="ECO:0000256" key="4">
    <source>
        <dbReference type="SAM" id="MobiDB-lite"/>
    </source>
</evidence>
<dbReference type="SUPFAM" id="SSF48452">
    <property type="entry name" value="TPR-like"/>
    <property type="match status" value="2"/>
</dbReference>
<feature type="signal peptide" evidence="5">
    <location>
        <begin position="1"/>
        <end position="20"/>
    </location>
</feature>
<dbReference type="Proteomes" id="UP001597441">
    <property type="component" value="Unassembled WGS sequence"/>
</dbReference>
<evidence type="ECO:0000313" key="6">
    <source>
        <dbReference type="EMBL" id="MFD2534833.1"/>
    </source>
</evidence>
<evidence type="ECO:0000256" key="2">
    <source>
        <dbReference type="ARBA" id="ARBA00022803"/>
    </source>
</evidence>
<name>A0ABW5JQP1_9FLAO</name>
<evidence type="ECO:0000256" key="1">
    <source>
        <dbReference type="ARBA" id="ARBA00022737"/>
    </source>
</evidence>
<evidence type="ECO:0000256" key="5">
    <source>
        <dbReference type="SAM" id="SignalP"/>
    </source>
</evidence>
<dbReference type="InterPro" id="IPR019734">
    <property type="entry name" value="TPR_rpt"/>
</dbReference>
<gene>
    <name evidence="6" type="ORF">ACFSQS_06915</name>
</gene>
<feature type="repeat" description="TPR" evidence="3">
    <location>
        <begin position="439"/>
        <end position="472"/>
    </location>
</feature>
<comment type="caution">
    <text evidence="6">The sequence shown here is derived from an EMBL/GenBank/DDBJ whole genome shotgun (WGS) entry which is preliminary data.</text>
</comment>
<feature type="repeat" description="TPR" evidence="3">
    <location>
        <begin position="405"/>
        <end position="438"/>
    </location>
</feature>
<dbReference type="InterPro" id="IPR011990">
    <property type="entry name" value="TPR-like_helical_dom_sf"/>
</dbReference>
<dbReference type="RefSeq" id="WP_388016152.1">
    <property type="nucleotide sequence ID" value="NZ_JBHUDT010000002.1"/>
</dbReference>
<evidence type="ECO:0000256" key="3">
    <source>
        <dbReference type="PROSITE-ProRule" id="PRU00339"/>
    </source>
</evidence>
<dbReference type="SMART" id="SM00028">
    <property type="entry name" value="TPR"/>
    <property type="match status" value="5"/>
</dbReference>
<keyword evidence="5" id="KW-0732">Signal</keyword>
<keyword evidence="7" id="KW-1185">Reference proteome</keyword>
<proteinExistence type="predicted"/>
<dbReference type="PANTHER" id="PTHR44858">
    <property type="entry name" value="TETRATRICOPEPTIDE REPEAT PROTEIN 6"/>
    <property type="match status" value="1"/>
</dbReference>
<dbReference type="PROSITE" id="PS50005">
    <property type="entry name" value="TPR"/>
    <property type="match status" value="2"/>
</dbReference>
<organism evidence="6 7">
    <name type="scientific">Gelatiniphilus marinus</name>
    <dbReference type="NCBI Taxonomy" id="1759464"/>
    <lineage>
        <taxon>Bacteria</taxon>
        <taxon>Pseudomonadati</taxon>
        <taxon>Bacteroidota</taxon>
        <taxon>Flavobacteriia</taxon>
        <taxon>Flavobacteriales</taxon>
        <taxon>Flavobacteriaceae</taxon>
        <taxon>Gelatiniphilus</taxon>
    </lineage>
</organism>